<dbReference type="EMBL" id="WNTK01021362">
    <property type="protein sequence ID" value="KAG9461452.1"/>
    <property type="molecule type" value="Genomic_DNA"/>
</dbReference>
<organism evidence="11 12">
    <name type="scientific">Eleutherodactylus coqui</name>
    <name type="common">Puerto Rican coqui</name>
    <dbReference type="NCBI Taxonomy" id="57060"/>
    <lineage>
        <taxon>Eukaryota</taxon>
        <taxon>Metazoa</taxon>
        <taxon>Chordata</taxon>
        <taxon>Craniata</taxon>
        <taxon>Vertebrata</taxon>
        <taxon>Euteleostomi</taxon>
        <taxon>Amphibia</taxon>
        <taxon>Batrachia</taxon>
        <taxon>Anura</taxon>
        <taxon>Neobatrachia</taxon>
        <taxon>Hyloidea</taxon>
        <taxon>Eleutherodactylidae</taxon>
        <taxon>Eleutherodactylinae</taxon>
        <taxon>Eleutherodactylus</taxon>
        <taxon>Eleutherodactylus</taxon>
    </lineage>
</organism>
<dbReference type="GO" id="GO:0005929">
    <property type="term" value="C:cilium"/>
    <property type="evidence" value="ECO:0007669"/>
    <property type="project" value="UniProtKB-SubCell"/>
</dbReference>
<protein>
    <submittedName>
        <fullName evidence="11">Uncharacterized protein</fullName>
    </submittedName>
</protein>
<dbReference type="GO" id="GO:0005856">
    <property type="term" value="C:cytoskeleton"/>
    <property type="evidence" value="ECO:0007669"/>
    <property type="project" value="UniProtKB-SubCell"/>
</dbReference>
<evidence type="ECO:0000256" key="5">
    <source>
        <dbReference type="ARBA" id="ARBA00022737"/>
    </source>
</evidence>
<dbReference type="OrthoDB" id="1935234at2759"/>
<accession>A0A8J6C307</accession>
<keyword evidence="3" id="KW-0963">Cytoplasm</keyword>
<evidence type="ECO:0000256" key="7">
    <source>
        <dbReference type="ARBA" id="ARBA00023212"/>
    </source>
</evidence>
<evidence type="ECO:0000256" key="9">
    <source>
        <dbReference type="SAM" id="Coils"/>
    </source>
</evidence>
<evidence type="ECO:0000256" key="3">
    <source>
        <dbReference type="ARBA" id="ARBA00022490"/>
    </source>
</evidence>
<evidence type="ECO:0000256" key="10">
    <source>
        <dbReference type="SAM" id="MobiDB-lite"/>
    </source>
</evidence>
<reference evidence="11" key="1">
    <citation type="thesis" date="2020" institute="ProQuest LLC" country="789 East Eisenhower Parkway, Ann Arbor, MI, USA">
        <title>Comparative Genomics and Chromosome Evolution.</title>
        <authorList>
            <person name="Mudd A.B."/>
        </authorList>
    </citation>
    <scope>NUCLEOTIDE SEQUENCE</scope>
    <source>
        <strain evidence="11">HN-11 Male</strain>
        <tissue evidence="11">Kidney and liver</tissue>
    </source>
</reference>
<keyword evidence="8" id="KW-0966">Cell projection</keyword>
<evidence type="ECO:0000313" key="12">
    <source>
        <dbReference type="Proteomes" id="UP000770717"/>
    </source>
</evidence>
<dbReference type="PANTHER" id="PTHR14885:SF3">
    <property type="entry name" value="CILIA- AND FLAGELLA-ASSOCIATED PROTEIN 44"/>
    <property type="match status" value="1"/>
</dbReference>
<feature type="coiled-coil region" evidence="9">
    <location>
        <begin position="135"/>
        <end position="162"/>
    </location>
</feature>
<keyword evidence="5" id="KW-0677">Repeat</keyword>
<evidence type="ECO:0000256" key="2">
    <source>
        <dbReference type="ARBA" id="ARBA00004245"/>
    </source>
</evidence>
<evidence type="ECO:0000256" key="6">
    <source>
        <dbReference type="ARBA" id="ARBA00023054"/>
    </source>
</evidence>
<keyword evidence="6 9" id="KW-0175">Coiled coil</keyword>
<dbReference type="Proteomes" id="UP000770717">
    <property type="component" value="Unassembled WGS sequence"/>
</dbReference>
<feature type="region of interest" description="Disordered" evidence="10">
    <location>
        <begin position="98"/>
        <end position="131"/>
    </location>
</feature>
<proteinExistence type="predicted"/>
<sequence length="162" mass="19362">MDHRIREEMERQTSERIRTVLKELAWEQEKHSIGLKKLQARFRDKVEFDTVIVRAINSEHQVSTYRLLLLSEKYCKVQGMDGKRRMTRYDLYQKEADVTKESRESATAGADDLSAMGQEQKHRQRWGGRRMEGRVERIQKIIEKAEKAKSKILQRKQEWDKL</sequence>
<evidence type="ECO:0000256" key="8">
    <source>
        <dbReference type="ARBA" id="ARBA00023273"/>
    </source>
</evidence>
<keyword evidence="12" id="KW-1185">Reference proteome</keyword>
<name>A0A8J6C307_ELECQ</name>
<comment type="subcellular location">
    <subcellularLocation>
        <location evidence="1">Cell projection</location>
        <location evidence="1">Cilium</location>
    </subcellularLocation>
    <subcellularLocation>
        <location evidence="2">Cytoplasm</location>
        <location evidence="2">Cytoskeleton</location>
    </subcellularLocation>
</comment>
<dbReference type="AlphaFoldDB" id="A0A8J6C307"/>
<keyword evidence="4" id="KW-0853">WD repeat</keyword>
<keyword evidence="7" id="KW-0206">Cytoskeleton</keyword>
<evidence type="ECO:0000256" key="4">
    <source>
        <dbReference type="ARBA" id="ARBA00022574"/>
    </source>
</evidence>
<dbReference type="PANTHER" id="PTHR14885">
    <property type="entry name" value="CILIA- AND FLAGELLA-ASSOCIATED PROTEIN 43-RELATED"/>
    <property type="match status" value="1"/>
</dbReference>
<evidence type="ECO:0000256" key="1">
    <source>
        <dbReference type="ARBA" id="ARBA00004138"/>
    </source>
</evidence>
<comment type="caution">
    <text evidence="11">The sequence shown here is derived from an EMBL/GenBank/DDBJ whole genome shotgun (WGS) entry which is preliminary data.</text>
</comment>
<evidence type="ECO:0000313" key="11">
    <source>
        <dbReference type="EMBL" id="KAG9461452.1"/>
    </source>
</evidence>
<gene>
    <name evidence="11" type="ORF">GDO78_016843</name>
</gene>